<evidence type="ECO:0000313" key="4">
    <source>
        <dbReference type="EMBL" id="TBU26301.1"/>
    </source>
</evidence>
<reference evidence="4" key="1">
    <citation type="submission" date="2019-01" db="EMBL/GenBank/DDBJ databases">
        <title>Draft genome sequences of three monokaryotic isolates of the white-rot basidiomycete fungus Dichomitus squalens.</title>
        <authorList>
            <consortium name="DOE Joint Genome Institute"/>
            <person name="Lopez S.C."/>
            <person name="Andreopoulos B."/>
            <person name="Pangilinan J."/>
            <person name="Lipzen A."/>
            <person name="Riley R."/>
            <person name="Ahrendt S."/>
            <person name="Ng V."/>
            <person name="Barry K."/>
            <person name="Daum C."/>
            <person name="Grigoriev I.V."/>
            <person name="Hilden K.S."/>
            <person name="Makela M.R."/>
            <person name="de Vries R.P."/>
        </authorList>
    </citation>
    <scope>NUCLEOTIDE SEQUENCE [LARGE SCALE GENOMIC DNA]</scope>
    <source>
        <strain evidence="4">OM18370.1</strain>
    </source>
</reference>
<proteinExistence type="predicted"/>
<dbReference type="InterPro" id="IPR026992">
    <property type="entry name" value="DIOX_N"/>
</dbReference>
<dbReference type="Gene3D" id="2.60.120.330">
    <property type="entry name" value="B-lactam Antibiotic, Isopenicillin N Synthase, Chain"/>
    <property type="match status" value="1"/>
</dbReference>
<dbReference type="Proteomes" id="UP000292957">
    <property type="component" value="Unassembled WGS sequence"/>
</dbReference>
<dbReference type="InterPro" id="IPR044861">
    <property type="entry name" value="IPNS-like_FE2OG_OXY"/>
</dbReference>
<dbReference type="OrthoDB" id="406156at2759"/>
<gene>
    <name evidence="4" type="ORF">BD311DRAFT_762955</name>
</gene>
<dbReference type="PANTHER" id="PTHR47990">
    <property type="entry name" value="2-OXOGLUTARATE (2OG) AND FE(II)-DEPENDENT OXYGENASE SUPERFAMILY PROTEIN-RELATED"/>
    <property type="match status" value="1"/>
</dbReference>
<feature type="region of interest" description="Disordered" evidence="1">
    <location>
        <begin position="1"/>
        <end position="21"/>
    </location>
</feature>
<dbReference type="EMBL" id="ML143448">
    <property type="protein sequence ID" value="TBU26301.1"/>
    <property type="molecule type" value="Genomic_DNA"/>
</dbReference>
<evidence type="ECO:0000259" key="3">
    <source>
        <dbReference type="Pfam" id="PF14226"/>
    </source>
</evidence>
<name>A0A4Q9MJS8_9APHY</name>
<dbReference type="InterPro" id="IPR027443">
    <property type="entry name" value="IPNS-like_sf"/>
</dbReference>
<dbReference type="InterPro" id="IPR050231">
    <property type="entry name" value="Iron_ascorbate_oxido_reductase"/>
</dbReference>
<dbReference type="SUPFAM" id="SSF51197">
    <property type="entry name" value="Clavaminate synthase-like"/>
    <property type="match status" value="1"/>
</dbReference>
<feature type="domain" description="Isopenicillin N synthase-like Fe(2+) 2OG dioxygenase" evidence="2">
    <location>
        <begin position="189"/>
        <end position="277"/>
    </location>
</feature>
<dbReference type="Pfam" id="PF03171">
    <property type="entry name" value="2OG-FeII_Oxy"/>
    <property type="match status" value="1"/>
</dbReference>
<feature type="domain" description="Non-haem dioxygenase N-terminal" evidence="3">
    <location>
        <begin position="27"/>
        <end position="132"/>
    </location>
</feature>
<dbReference type="AlphaFoldDB" id="A0A4Q9MJS8"/>
<dbReference type="Pfam" id="PF14226">
    <property type="entry name" value="DIOX_N"/>
    <property type="match status" value="1"/>
</dbReference>
<protein>
    <submittedName>
        <fullName evidence="4">Clavaminate synthase-like protein</fullName>
    </submittedName>
</protein>
<sequence length="360" mass="41380">MPATTFPPAPHHQPPPPTEENLNWAALPIVDLAKTATSEERAALAIQVRDAMRTFGFMYIINHGLTQPQNERIFDIADVPFSQMVEEEKILYSSKIEETGSYKGFKPRRSWTINNGVRDEIEQYQFFEQQSHPKVLEPFLPELRAFAEHNHFKVLHPILRLLAIGLELPEETFVKMHDICATGPGFVRFMKYYPRSEEDEAKSKNVWFKGHTDIGTITILWSQPISGLQIMTPDGQWRWVRHIDNALVINIGDAMEMLSGGYYKATIHRVVQPPPDQRGYERLGAFYFAMANDDVMLVPLSQSPVLQREGITRKIQDKDAPTMVQWRKGAIKSYGYVELQRKDDVIEEEVVEGITVKHYN</sequence>
<evidence type="ECO:0000256" key="1">
    <source>
        <dbReference type="SAM" id="MobiDB-lite"/>
    </source>
</evidence>
<organism evidence="4">
    <name type="scientific">Dichomitus squalens</name>
    <dbReference type="NCBI Taxonomy" id="114155"/>
    <lineage>
        <taxon>Eukaryota</taxon>
        <taxon>Fungi</taxon>
        <taxon>Dikarya</taxon>
        <taxon>Basidiomycota</taxon>
        <taxon>Agaricomycotina</taxon>
        <taxon>Agaricomycetes</taxon>
        <taxon>Polyporales</taxon>
        <taxon>Polyporaceae</taxon>
        <taxon>Dichomitus</taxon>
    </lineage>
</organism>
<evidence type="ECO:0000259" key="2">
    <source>
        <dbReference type="Pfam" id="PF03171"/>
    </source>
</evidence>
<accession>A0A4Q9MJS8</accession>
<dbReference type="PRINTS" id="PR00682">
    <property type="entry name" value="IPNSYNTHASE"/>
</dbReference>
<feature type="compositionally biased region" description="Pro residues" evidence="1">
    <location>
        <begin position="1"/>
        <end position="18"/>
    </location>
</feature>